<evidence type="ECO:0000259" key="2">
    <source>
        <dbReference type="PROSITE" id="PS50086"/>
    </source>
</evidence>
<proteinExistence type="predicted"/>
<feature type="region of interest" description="Disordered" evidence="1">
    <location>
        <begin position="1"/>
        <end position="55"/>
    </location>
</feature>
<dbReference type="Pfam" id="PF00566">
    <property type="entry name" value="RabGAP-TBC"/>
    <property type="match status" value="2"/>
</dbReference>
<feature type="compositionally biased region" description="Polar residues" evidence="1">
    <location>
        <begin position="167"/>
        <end position="181"/>
    </location>
</feature>
<dbReference type="SUPFAM" id="SSF47923">
    <property type="entry name" value="Ypt/Rab-GAP domain of gyp1p"/>
    <property type="match status" value="2"/>
</dbReference>
<dbReference type="PANTHER" id="PTHR47219">
    <property type="entry name" value="RAB GTPASE-ACTIVATING PROTEIN 1-LIKE"/>
    <property type="match status" value="1"/>
</dbReference>
<dbReference type="GO" id="GO:0005096">
    <property type="term" value="F:GTPase activator activity"/>
    <property type="evidence" value="ECO:0007669"/>
    <property type="project" value="TreeGrafter"/>
</dbReference>
<feature type="compositionally biased region" description="Basic and acidic residues" evidence="1">
    <location>
        <begin position="592"/>
        <end position="608"/>
    </location>
</feature>
<feature type="compositionally biased region" description="Low complexity" evidence="1">
    <location>
        <begin position="123"/>
        <end position="136"/>
    </location>
</feature>
<dbReference type="PANTHER" id="PTHR47219:SF9">
    <property type="entry name" value="GTPASE ACTIVATING PROTEIN AND CENTROSOME-ASSOCIATED, ISOFORM B"/>
    <property type="match status" value="1"/>
</dbReference>
<dbReference type="InterPro" id="IPR050302">
    <property type="entry name" value="Rab_GAP_TBC_domain"/>
</dbReference>
<organism evidence="3 4">
    <name type="scientific">Maudiozyma exigua</name>
    <name type="common">Yeast</name>
    <name type="synonym">Kazachstania exigua</name>
    <dbReference type="NCBI Taxonomy" id="34358"/>
    <lineage>
        <taxon>Eukaryota</taxon>
        <taxon>Fungi</taxon>
        <taxon>Dikarya</taxon>
        <taxon>Ascomycota</taxon>
        <taxon>Saccharomycotina</taxon>
        <taxon>Saccharomycetes</taxon>
        <taxon>Saccharomycetales</taxon>
        <taxon>Saccharomycetaceae</taxon>
        <taxon>Maudiozyma</taxon>
    </lineage>
</organism>
<comment type="caution">
    <text evidence="3">The sequence shown here is derived from an EMBL/GenBank/DDBJ whole genome shotgun (WGS) entry which is preliminary data.</text>
</comment>
<keyword evidence="4" id="KW-1185">Reference proteome</keyword>
<dbReference type="InterPro" id="IPR035969">
    <property type="entry name" value="Rab-GAP_TBC_sf"/>
</dbReference>
<dbReference type="SMART" id="SM00164">
    <property type="entry name" value="TBC"/>
    <property type="match status" value="1"/>
</dbReference>
<dbReference type="FunFam" id="1.10.8.270:FF:000026">
    <property type="entry name" value="TBC (Tre-2/Bub2/Cdc16) domain family"/>
    <property type="match status" value="1"/>
</dbReference>
<feature type="domain" description="Rab-GAP TBC" evidence="2">
    <location>
        <begin position="258"/>
        <end position="498"/>
    </location>
</feature>
<feature type="compositionally biased region" description="Polar residues" evidence="1">
    <location>
        <begin position="611"/>
        <end position="636"/>
    </location>
</feature>
<dbReference type="GO" id="GO:0031267">
    <property type="term" value="F:small GTPase binding"/>
    <property type="evidence" value="ECO:0007669"/>
    <property type="project" value="TreeGrafter"/>
</dbReference>
<dbReference type="GO" id="GO:0030427">
    <property type="term" value="C:site of polarized growth"/>
    <property type="evidence" value="ECO:0007669"/>
    <property type="project" value="UniProtKB-ARBA"/>
</dbReference>
<sequence length="690" mass="80009">MQRDQSRISYGGGKNNGLAKPPTLGPRLIPRSPSVPSLHGEKSFNSLNMSDPVLNRPIYKENPSKESRISNIGKAFLEPEYTPDIQASPSTIGGNSNLSVIDMYADDMESQLASEESEELHPTTINETNETSNTSSKLVPKFMNRLSLSTSSHDRNADTDDDDDENIYQQNQPIPKSPRINISSKDAEHFDRYGFKKQSTYITEQEYDIWWREYFQYCIRRKNKWIQLMEKNDLSANDESVRRFPPKSEKLKRYVRKGIPAEWRGNAWWYFANGQQLLDENTGTYPQLLLKIDHIETLPDKENKYPDLEIIERDLNRTFPDNIHFQRESFQTDEPEMIKSLRRVLVAFSLYNPKIGYCQSMNFLAGLLLLFLDEEKSFWMLVLLTSKYLPGVHNVNLEGVNIDQGVLMLCVKEYLPEIWEYIIPSNKHNNKNNLNKLMNSGFSSNHHNTRSQESNKNEFLFKLPPVTLCTASWFMSCFVGVLPIEVSLRIWDCLFYEGSHFLFKVSLGILKLSEGELLKSKHYDSITHYSLNGNQNKKSMNPEENEMELFQILQSFPKRLLNPNDIFEKIIFKKRITFNNLDQEEIDRCRQYVTDQRQKNKPLADTKKSSSHTNINNNQSSDNSVISNHSDTNYRNNNIHKFRSVKHTNSSEEHLPAGTTEGYGFKRSITSVNWNSGLKQKVRQIRGKKD</sequence>
<feature type="region of interest" description="Disordered" evidence="1">
    <location>
        <begin position="110"/>
        <end position="181"/>
    </location>
</feature>
<accession>A0A9P6WFD5</accession>
<gene>
    <name evidence="3" type="ORF">C6P45_003685</name>
</gene>
<feature type="region of interest" description="Disordered" evidence="1">
    <location>
        <begin position="592"/>
        <end position="636"/>
    </location>
</feature>
<dbReference type="EMBL" id="PUHR01000004">
    <property type="protein sequence ID" value="KAG0672210.1"/>
    <property type="molecule type" value="Genomic_DNA"/>
</dbReference>
<dbReference type="Gene3D" id="1.10.472.80">
    <property type="entry name" value="Ypt/Rab-GAP domain of gyp1p, domain 3"/>
    <property type="match status" value="1"/>
</dbReference>
<dbReference type="OrthoDB" id="294251at2759"/>
<dbReference type="InterPro" id="IPR000195">
    <property type="entry name" value="Rab-GAP-TBC_dom"/>
</dbReference>
<evidence type="ECO:0000313" key="4">
    <source>
        <dbReference type="Proteomes" id="UP000750334"/>
    </source>
</evidence>
<name>A0A9P6WFD5_MAUEX</name>
<evidence type="ECO:0000313" key="3">
    <source>
        <dbReference type="EMBL" id="KAG0672210.1"/>
    </source>
</evidence>
<dbReference type="Gene3D" id="1.10.8.270">
    <property type="entry name" value="putative rabgap domain of human tbc1 domain family member 14 like domains"/>
    <property type="match status" value="1"/>
</dbReference>
<dbReference type="AlphaFoldDB" id="A0A9P6WFD5"/>
<evidence type="ECO:0000256" key="1">
    <source>
        <dbReference type="SAM" id="MobiDB-lite"/>
    </source>
</evidence>
<dbReference type="Proteomes" id="UP000750334">
    <property type="component" value="Unassembled WGS sequence"/>
</dbReference>
<dbReference type="PROSITE" id="PS50086">
    <property type="entry name" value="TBC_RABGAP"/>
    <property type="match status" value="1"/>
</dbReference>
<dbReference type="FunFam" id="1.10.472.80:FF:000057">
    <property type="entry name" value="GTPase-activating protein"/>
    <property type="match status" value="1"/>
</dbReference>
<reference evidence="3 4" key="1">
    <citation type="submission" date="2020-11" db="EMBL/GenBank/DDBJ databases">
        <title>Kefir isolates.</title>
        <authorList>
            <person name="Marcisauskas S."/>
            <person name="Kim Y."/>
            <person name="Blasche S."/>
        </authorList>
    </citation>
    <scope>NUCLEOTIDE SEQUENCE [LARGE SCALE GENOMIC DNA]</scope>
    <source>
        <strain evidence="3 4">OG2</strain>
    </source>
</reference>
<protein>
    <recommendedName>
        <fullName evidence="2">Rab-GAP TBC domain-containing protein</fullName>
    </recommendedName>
</protein>